<dbReference type="AlphaFoldDB" id="A0ABD3RU09"/>
<protein>
    <submittedName>
        <fullName evidence="2">Uncharacterized protein</fullName>
    </submittedName>
</protein>
<sequence length="269" mass="29041">MNGLSSLASVCDMYQRAASYTSRWRMLALDFLGCSSSAVEEGVTEDNDVTVGDGMDANKWVELLILNGALDVEYIGGDVDHVDNEEGEEKNEDETENDDGVYSSSGSLLNREKRVTHPIISSVMYLTGAGRHRELAKGNDAAVSTIPAITAGSTVVFNQTPESMVVAPRTWVSHPRDNAFMVFPGNLLHGVLPCGGAGVREGLGATIGGINVGKDDGEEEGIHWLTLMIGFWTRNVIEGMVECNFYTPCGPMPPPVSEHSWVIQARKGY</sequence>
<feature type="region of interest" description="Disordered" evidence="1">
    <location>
        <begin position="81"/>
        <end position="107"/>
    </location>
</feature>
<keyword evidence="3" id="KW-1185">Reference proteome</keyword>
<dbReference type="EMBL" id="JALLPB020000171">
    <property type="protein sequence ID" value="KAL3815986.1"/>
    <property type="molecule type" value="Genomic_DNA"/>
</dbReference>
<evidence type="ECO:0000313" key="3">
    <source>
        <dbReference type="Proteomes" id="UP001530377"/>
    </source>
</evidence>
<evidence type="ECO:0000313" key="2">
    <source>
        <dbReference type="EMBL" id="KAL3815986.1"/>
    </source>
</evidence>
<feature type="compositionally biased region" description="Acidic residues" evidence="1">
    <location>
        <begin position="85"/>
        <end position="99"/>
    </location>
</feature>
<comment type="caution">
    <text evidence="2">The sequence shown here is derived from an EMBL/GenBank/DDBJ whole genome shotgun (WGS) entry which is preliminary data.</text>
</comment>
<name>A0ABD3RU09_9STRA</name>
<accession>A0ABD3RU09</accession>
<evidence type="ECO:0000256" key="1">
    <source>
        <dbReference type="SAM" id="MobiDB-lite"/>
    </source>
</evidence>
<gene>
    <name evidence="2" type="ORF">ACHAXA_005195</name>
</gene>
<reference evidence="2 3" key="1">
    <citation type="submission" date="2024-10" db="EMBL/GenBank/DDBJ databases">
        <title>Updated reference genomes for cyclostephanoid diatoms.</title>
        <authorList>
            <person name="Roberts W.R."/>
            <person name="Alverson A.J."/>
        </authorList>
    </citation>
    <scope>NUCLEOTIDE SEQUENCE [LARGE SCALE GENOMIC DNA]</scope>
    <source>
        <strain evidence="2 3">AJA228-03</strain>
    </source>
</reference>
<proteinExistence type="predicted"/>
<dbReference type="Proteomes" id="UP001530377">
    <property type="component" value="Unassembled WGS sequence"/>
</dbReference>
<organism evidence="2 3">
    <name type="scientific">Cyclostephanos tholiformis</name>
    <dbReference type="NCBI Taxonomy" id="382380"/>
    <lineage>
        <taxon>Eukaryota</taxon>
        <taxon>Sar</taxon>
        <taxon>Stramenopiles</taxon>
        <taxon>Ochrophyta</taxon>
        <taxon>Bacillariophyta</taxon>
        <taxon>Coscinodiscophyceae</taxon>
        <taxon>Thalassiosirophycidae</taxon>
        <taxon>Stephanodiscales</taxon>
        <taxon>Stephanodiscaceae</taxon>
        <taxon>Cyclostephanos</taxon>
    </lineage>
</organism>